<accession>A0AA48M2Q8</accession>
<keyword evidence="9 10" id="KW-0472">Membrane</keyword>
<feature type="transmembrane region" description="Helical" evidence="10">
    <location>
        <begin position="379"/>
        <end position="398"/>
    </location>
</feature>
<dbReference type="GO" id="GO:0015297">
    <property type="term" value="F:antiporter activity"/>
    <property type="evidence" value="ECO:0007669"/>
    <property type="project" value="UniProtKB-KW"/>
</dbReference>
<dbReference type="PANTHER" id="PTHR46157">
    <property type="entry name" value="K(+) EFFLUX ANTIPORTER 3, CHLOROPLASTIC"/>
    <property type="match status" value="1"/>
</dbReference>
<keyword evidence="7 10" id="KW-1133">Transmembrane helix</keyword>
<keyword evidence="8" id="KW-0406">Ion transport</keyword>
<dbReference type="GO" id="GO:0006813">
    <property type="term" value="P:potassium ion transport"/>
    <property type="evidence" value="ECO:0007669"/>
    <property type="project" value="UniProtKB-KW"/>
</dbReference>
<evidence type="ECO:0000256" key="3">
    <source>
        <dbReference type="ARBA" id="ARBA00022449"/>
    </source>
</evidence>
<evidence type="ECO:0000259" key="11">
    <source>
        <dbReference type="PROSITE" id="PS51201"/>
    </source>
</evidence>
<keyword evidence="4" id="KW-0633">Potassium transport</keyword>
<dbReference type="EMBL" id="OY288114">
    <property type="protein sequence ID" value="CAJ0881531.1"/>
    <property type="molecule type" value="Genomic_DNA"/>
</dbReference>
<dbReference type="InterPro" id="IPR003148">
    <property type="entry name" value="RCK_N"/>
</dbReference>
<evidence type="ECO:0000256" key="9">
    <source>
        <dbReference type="ARBA" id="ARBA00023136"/>
    </source>
</evidence>
<dbReference type="PROSITE" id="PS51201">
    <property type="entry name" value="RCK_N"/>
    <property type="match status" value="1"/>
</dbReference>
<evidence type="ECO:0000256" key="4">
    <source>
        <dbReference type="ARBA" id="ARBA00022538"/>
    </source>
</evidence>
<name>A0AA48M2Q8_9ZZZZ</name>
<reference evidence="12" key="1">
    <citation type="submission" date="2023-07" db="EMBL/GenBank/DDBJ databases">
        <authorList>
            <person name="Pelsma A.J. K."/>
        </authorList>
    </citation>
    <scope>NUCLEOTIDE SEQUENCE</scope>
</reference>
<dbReference type="GO" id="GO:1902600">
    <property type="term" value="P:proton transmembrane transport"/>
    <property type="evidence" value="ECO:0007669"/>
    <property type="project" value="InterPro"/>
</dbReference>
<evidence type="ECO:0000256" key="2">
    <source>
        <dbReference type="ARBA" id="ARBA00022448"/>
    </source>
</evidence>
<dbReference type="InterPro" id="IPR006153">
    <property type="entry name" value="Cation/H_exchanger_TM"/>
</dbReference>
<comment type="subcellular location">
    <subcellularLocation>
        <location evidence="1">Membrane</location>
        <topology evidence="1">Multi-pass membrane protein</topology>
    </subcellularLocation>
</comment>
<dbReference type="InterPro" id="IPR036291">
    <property type="entry name" value="NAD(P)-bd_dom_sf"/>
</dbReference>
<sequence length="620" mass="66123">MTDTHLHLESYREALVFLATAGVVVPLFHRLRVSPVLGFLIAGAALGPHGLGSFAGAHPIASFFTITDVEGVSQLAEFGLVFLLFMIGLELSWERLARLRRLVFGLGLAQVAISTTVLAAVGHYWFGVSSAPSILMGVALAMSSTAVVMPVLSEGRRVNKTPGRVAFSVLLLQDLMVAPALFYVSVLAQTKNGGFGVLEAVYAFVPAFFALAGLIVFGRLLLRPLFRLVASAQLTELFMAACLLVVVGEALVTAAAGLSMGLGAFIAGLLLAETEFRREIEVTIEPFKGLLLALFFVSVGAGLDIGAVVADPGSIILHAFGLIAVKAAIIFPLARAFGVEWRPALEAALLLAPGGEFAFALLTSAMLAGVLPGHFGADAMLVVTITIFFIPALGRLGAALSARAEREEDDEAQYAHLAPEGVVAEGRVVIVGFGRIGSLVGEMLERHGVPFVAVENLVSLVSQGRERGVEIYWGNAARRDFLVKCGLEQARALVVTIENASAVEDVVRIAHEIREDLVIVARARDARHATKLYSLGASDAIPETIEASLQLAETVLVDVGVPMGYVIASIHEKRDEFRKILQPTGEEARARQKERRSGIKRELARRRISGRSAEEAGEEL</sequence>
<evidence type="ECO:0000256" key="6">
    <source>
        <dbReference type="ARBA" id="ARBA00022958"/>
    </source>
</evidence>
<gene>
    <name evidence="12" type="primary">kefC</name>
    <name evidence="12" type="ORF">AMST5_03254</name>
</gene>
<dbReference type="InterPro" id="IPR038770">
    <property type="entry name" value="Na+/solute_symporter_sf"/>
</dbReference>
<keyword evidence="5 10" id="KW-0812">Transmembrane</keyword>
<feature type="transmembrane region" description="Helical" evidence="10">
    <location>
        <begin position="75"/>
        <end position="93"/>
    </location>
</feature>
<feature type="domain" description="RCK N-terminal" evidence="11">
    <location>
        <begin position="425"/>
        <end position="542"/>
    </location>
</feature>
<keyword evidence="6" id="KW-0630">Potassium</keyword>
<dbReference type="PANTHER" id="PTHR46157:SF4">
    <property type="entry name" value="K(+) EFFLUX ANTIPORTER 3, CHLOROPLASTIC"/>
    <property type="match status" value="1"/>
</dbReference>
<evidence type="ECO:0000256" key="10">
    <source>
        <dbReference type="SAM" id="Phobius"/>
    </source>
</evidence>
<feature type="transmembrane region" description="Helical" evidence="10">
    <location>
        <begin position="200"/>
        <end position="218"/>
    </location>
</feature>
<protein>
    <submittedName>
        <fullName evidence="12">Glutathione-regulated potassium-efflux system protein KefC</fullName>
    </submittedName>
</protein>
<feature type="transmembrane region" description="Helical" evidence="10">
    <location>
        <begin position="102"/>
        <end position="126"/>
    </location>
</feature>
<feature type="transmembrane region" description="Helical" evidence="10">
    <location>
        <begin position="165"/>
        <end position="188"/>
    </location>
</feature>
<feature type="transmembrane region" description="Helical" evidence="10">
    <location>
        <begin position="12"/>
        <end position="29"/>
    </location>
</feature>
<feature type="transmembrane region" description="Helical" evidence="10">
    <location>
        <begin position="225"/>
        <end position="246"/>
    </location>
</feature>
<feature type="transmembrane region" description="Helical" evidence="10">
    <location>
        <begin position="132"/>
        <end position="153"/>
    </location>
</feature>
<dbReference type="Gene3D" id="1.20.1530.20">
    <property type="match status" value="1"/>
</dbReference>
<dbReference type="GO" id="GO:0005886">
    <property type="term" value="C:plasma membrane"/>
    <property type="evidence" value="ECO:0007669"/>
    <property type="project" value="TreeGrafter"/>
</dbReference>
<evidence type="ECO:0000256" key="1">
    <source>
        <dbReference type="ARBA" id="ARBA00004141"/>
    </source>
</evidence>
<keyword evidence="3" id="KW-0050">Antiport</keyword>
<dbReference type="Pfam" id="PF00999">
    <property type="entry name" value="Na_H_Exchanger"/>
    <property type="match status" value="1"/>
</dbReference>
<feature type="transmembrane region" description="Helical" evidence="10">
    <location>
        <begin position="252"/>
        <end position="271"/>
    </location>
</feature>
<organism evidence="12">
    <name type="scientific">freshwater sediment metagenome</name>
    <dbReference type="NCBI Taxonomy" id="556182"/>
    <lineage>
        <taxon>unclassified sequences</taxon>
        <taxon>metagenomes</taxon>
        <taxon>ecological metagenomes</taxon>
    </lineage>
</organism>
<dbReference type="Gene3D" id="3.40.50.720">
    <property type="entry name" value="NAD(P)-binding Rossmann-like Domain"/>
    <property type="match status" value="1"/>
</dbReference>
<evidence type="ECO:0000256" key="5">
    <source>
        <dbReference type="ARBA" id="ARBA00022692"/>
    </source>
</evidence>
<keyword evidence="2" id="KW-0813">Transport</keyword>
<feature type="transmembrane region" description="Helical" evidence="10">
    <location>
        <begin position="36"/>
        <end position="55"/>
    </location>
</feature>
<dbReference type="Pfam" id="PF02254">
    <property type="entry name" value="TrkA_N"/>
    <property type="match status" value="1"/>
</dbReference>
<feature type="transmembrane region" description="Helical" evidence="10">
    <location>
        <begin position="291"/>
        <end position="309"/>
    </location>
</feature>
<feature type="transmembrane region" description="Helical" evidence="10">
    <location>
        <begin position="349"/>
        <end position="373"/>
    </location>
</feature>
<evidence type="ECO:0000313" key="12">
    <source>
        <dbReference type="EMBL" id="CAJ0881531.1"/>
    </source>
</evidence>
<proteinExistence type="predicted"/>
<evidence type="ECO:0000256" key="8">
    <source>
        <dbReference type="ARBA" id="ARBA00023065"/>
    </source>
</evidence>
<evidence type="ECO:0000256" key="7">
    <source>
        <dbReference type="ARBA" id="ARBA00022989"/>
    </source>
</evidence>
<feature type="transmembrane region" description="Helical" evidence="10">
    <location>
        <begin position="315"/>
        <end position="337"/>
    </location>
</feature>
<dbReference type="AlphaFoldDB" id="A0AA48M2Q8"/>
<dbReference type="SUPFAM" id="SSF51735">
    <property type="entry name" value="NAD(P)-binding Rossmann-fold domains"/>
    <property type="match status" value="1"/>
</dbReference>